<evidence type="ECO:0000313" key="5">
    <source>
        <dbReference type="Proteomes" id="UP000239895"/>
    </source>
</evidence>
<evidence type="ECO:0000256" key="2">
    <source>
        <dbReference type="SAM" id="SignalP"/>
    </source>
</evidence>
<dbReference type="PANTHER" id="PTHR35936:SF17">
    <property type="entry name" value="ARGININE-BINDING EXTRACELLULAR PROTEIN ARTP"/>
    <property type="match status" value="1"/>
</dbReference>
<evidence type="ECO:0000259" key="3">
    <source>
        <dbReference type="SMART" id="SM00062"/>
    </source>
</evidence>
<dbReference type="InterPro" id="IPR001638">
    <property type="entry name" value="Solute-binding_3/MltF_N"/>
</dbReference>
<dbReference type="Pfam" id="PF00497">
    <property type="entry name" value="SBP_bac_3"/>
    <property type="match status" value="1"/>
</dbReference>
<dbReference type="Gene3D" id="3.40.190.10">
    <property type="entry name" value="Periplasmic binding protein-like II"/>
    <property type="match status" value="2"/>
</dbReference>
<evidence type="ECO:0000256" key="1">
    <source>
        <dbReference type="ARBA" id="ARBA00022729"/>
    </source>
</evidence>
<feature type="signal peptide" evidence="2">
    <location>
        <begin position="1"/>
        <end position="23"/>
    </location>
</feature>
<dbReference type="EMBL" id="PVTX01000004">
    <property type="protein sequence ID" value="PRZ07819.1"/>
    <property type="molecule type" value="Genomic_DNA"/>
</dbReference>
<gene>
    <name evidence="4" type="ORF">BCL65_104262</name>
</gene>
<evidence type="ECO:0000313" key="4">
    <source>
        <dbReference type="EMBL" id="PRZ07819.1"/>
    </source>
</evidence>
<protein>
    <submittedName>
        <fullName evidence="4">Amino acid ABC transporter substrate-binding protein (PAAT family)</fullName>
    </submittedName>
</protein>
<keyword evidence="1 2" id="KW-0732">Signal</keyword>
<feature type="domain" description="Solute-binding protein family 3/N-terminal" evidence="3">
    <location>
        <begin position="60"/>
        <end position="286"/>
    </location>
</feature>
<dbReference type="CDD" id="cd13530">
    <property type="entry name" value="PBP2_peptides_like"/>
    <property type="match status" value="1"/>
</dbReference>
<reference evidence="4 5" key="1">
    <citation type="submission" date="2018-03" db="EMBL/GenBank/DDBJ databases">
        <title>Comparative analysis of microorganisms from saline springs in Andes Mountain Range, Colombia.</title>
        <authorList>
            <person name="Rubin E."/>
        </authorList>
    </citation>
    <scope>NUCLEOTIDE SEQUENCE [LARGE SCALE GENOMIC DNA]</scope>
    <source>
        <strain evidence="4 5">CG 23</strain>
    </source>
</reference>
<dbReference type="PANTHER" id="PTHR35936">
    <property type="entry name" value="MEMBRANE-BOUND LYTIC MUREIN TRANSGLYCOSYLASE F"/>
    <property type="match status" value="1"/>
</dbReference>
<dbReference type="RefSeq" id="WP_165799965.1">
    <property type="nucleotide sequence ID" value="NZ_PVTX01000004.1"/>
</dbReference>
<name>A0ABX5EIM0_9MICO</name>
<accession>A0ABX5EIM0</accession>
<comment type="caution">
    <text evidence="4">The sequence shown here is derived from an EMBL/GenBank/DDBJ whole genome shotgun (WGS) entry which is preliminary data.</text>
</comment>
<sequence>MRSRLVLATALAPALVLGLAACGADDAPSDGGAAPSDAPTAAAGTEACDAADLPTLTEGTLTVGASEPFEPWYVGEPASGEGFESALVYEVADRLGYAAEDVEWTSVTFEQIVSPAIKPFDVAAYQTTITDERAEAVDFSSPYLTSRQGVIVADDGEFADAASLADLSGAKVGVTASQTSLEAAEQAWGDDVEVVPFNGAGDGMTALTSGTVDAMVMDVDQGVAASTVYFPDTTVIGTLPDVGEPEQLGLVLDKDSELTACVSAAVDELEADGTLDELRTTWLDSDDIEQLS</sequence>
<dbReference type="PROSITE" id="PS51257">
    <property type="entry name" value="PROKAR_LIPOPROTEIN"/>
    <property type="match status" value="1"/>
</dbReference>
<keyword evidence="5" id="KW-1185">Reference proteome</keyword>
<dbReference type="SUPFAM" id="SSF53850">
    <property type="entry name" value="Periplasmic binding protein-like II"/>
    <property type="match status" value="1"/>
</dbReference>
<organism evidence="4 5">
    <name type="scientific">Isoptericola halotolerans</name>
    <dbReference type="NCBI Taxonomy" id="300560"/>
    <lineage>
        <taxon>Bacteria</taxon>
        <taxon>Bacillati</taxon>
        <taxon>Actinomycetota</taxon>
        <taxon>Actinomycetes</taxon>
        <taxon>Micrococcales</taxon>
        <taxon>Promicromonosporaceae</taxon>
        <taxon>Isoptericola</taxon>
    </lineage>
</organism>
<dbReference type="Proteomes" id="UP000239895">
    <property type="component" value="Unassembled WGS sequence"/>
</dbReference>
<dbReference type="SMART" id="SM00062">
    <property type="entry name" value="PBPb"/>
    <property type="match status" value="1"/>
</dbReference>
<proteinExistence type="predicted"/>
<feature type="chain" id="PRO_5045972624" evidence="2">
    <location>
        <begin position="24"/>
        <end position="292"/>
    </location>
</feature>